<dbReference type="eggNOG" id="COG1940">
    <property type="taxonomic scope" value="Bacteria"/>
</dbReference>
<dbReference type="HOGENOM" id="CLU_036604_0_2_9"/>
<dbReference type="CDD" id="cd24068">
    <property type="entry name" value="ASKHA_NBD_ROK_FnNanK-like"/>
    <property type="match status" value="1"/>
</dbReference>
<dbReference type="InterPro" id="IPR000600">
    <property type="entry name" value="ROK"/>
</dbReference>
<keyword evidence="3" id="KW-1185">Reference proteome</keyword>
<keyword evidence="2" id="KW-0418">Kinase</keyword>
<dbReference type="PANTHER" id="PTHR18964">
    <property type="entry name" value="ROK (REPRESSOR, ORF, KINASE) FAMILY"/>
    <property type="match status" value="1"/>
</dbReference>
<protein>
    <submittedName>
        <fullName evidence="2">ROK family protein (Putative glucokinase)</fullName>
    </submittedName>
</protein>
<comment type="caution">
    <text evidence="2">The sequence shown here is derived from an EMBL/GenBank/DDBJ whole genome shotgun (WGS) entry which is preliminary data.</text>
</comment>
<dbReference type="STRING" id="883114.HMPREF9709_01461"/>
<proteinExistence type="inferred from homology"/>
<evidence type="ECO:0000256" key="1">
    <source>
        <dbReference type="ARBA" id="ARBA00006479"/>
    </source>
</evidence>
<dbReference type="GO" id="GO:0016301">
    <property type="term" value="F:kinase activity"/>
    <property type="evidence" value="ECO:0007669"/>
    <property type="project" value="UniProtKB-KW"/>
</dbReference>
<accession>H3NQ50</accession>
<keyword evidence="2" id="KW-0808">Transferase</keyword>
<dbReference type="EMBL" id="AGEI01000028">
    <property type="protein sequence ID" value="EHR32530.1"/>
    <property type="molecule type" value="Genomic_DNA"/>
</dbReference>
<dbReference type="Pfam" id="PF00480">
    <property type="entry name" value="ROK"/>
    <property type="match status" value="1"/>
</dbReference>
<dbReference type="AlphaFoldDB" id="H3NQ50"/>
<dbReference type="RefSeq" id="WP_005398976.1">
    <property type="nucleotide sequence ID" value="NZ_JH601088.1"/>
</dbReference>
<sequence>MQKSLVVDIGGTKLHAAIINSNGEIEIDKKISTKKNKGKDGLINSLFEIIDELLMFENVPILGVASAGRIDFAKGEVYYATDNLPNWTGVKLKEILYHKYNKTVIIENDVNAAGLGEYWLGNSKSTKSSICITLGTGVAGAIIIEDKLIRGHHWSAGEIGHMIIHPGGENCNCGLNGCMEQYCSGTSLVKSYNEKAKNKISNGYEFFELIDKKDKVAYNVLNKFVDDLCLSIEMLSNTIDPEVFILGGGLIDTKDYWWENLISKLDKSPLTNIFKPKVLPAKLGNLAGLYGMAYLTLINNKM</sequence>
<evidence type="ECO:0000313" key="2">
    <source>
        <dbReference type="EMBL" id="EHR32530.1"/>
    </source>
</evidence>
<dbReference type="SUPFAM" id="SSF53067">
    <property type="entry name" value="Actin-like ATPase domain"/>
    <property type="match status" value="1"/>
</dbReference>
<organism evidence="2 3">
    <name type="scientific">Helcococcus kunzii ATCC 51366</name>
    <dbReference type="NCBI Taxonomy" id="883114"/>
    <lineage>
        <taxon>Bacteria</taxon>
        <taxon>Bacillati</taxon>
        <taxon>Bacillota</taxon>
        <taxon>Tissierellia</taxon>
        <taxon>Tissierellales</taxon>
        <taxon>Peptoniphilaceae</taxon>
        <taxon>Helcococcus</taxon>
    </lineage>
</organism>
<reference evidence="2 3" key="1">
    <citation type="submission" date="2012-01" db="EMBL/GenBank/DDBJ databases">
        <title>The Genome Sequence of Helcococcus kunzii ATCC 51366.</title>
        <authorList>
            <consortium name="The Broad Institute Genome Sequencing Platform"/>
            <person name="Earl A."/>
            <person name="Ward D."/>
            <person name="Feldgarden M."/>
            <person name="Gevers D."/>
            <person name="Huys G."/>
            <person name="Young S.K."/>
            <person name="Zeng Q."/>
            <person name="Gargeya S."/>
            <person name="Fitzgerald M."/>
            <person name="Haas B."/>
            <person name="Abouelleil A."/>
            <person name="Alvarado L."/>
            <person name="Arachchi H.M."/>
            <person name="Berlin A."/>
            <person name="Chapman S.B."/>
            <person name="Gearin G."/>
            <person name="Goldberg J."/>
            <person name="Griggs A."/>
            <person name="Gujja S."/>
            <person name="Hansen M."/>
            <person name="Heiman D."/>
            <person name="Howarth C."/>
            <person name="Larimer J."/>
            <person name="Lui A."/>
            <person name="MacDonald P.J.P."/>
            <person name="McCowen C."/>
            <person name="Montmayeur A."/>
            <person name="Murphy C."/>
            <person name="Neiman D."/>
            <person name="Pearson M."/>
            <person name="Priest M."/>
            <person name="Roberts A."/>
            <person name="Saif S."/>
            <person name="Shea T."/>
            <person name="Sisk P."/>
            <person name="Stolte C."/>
            <person name="Sykes S."/>
            <person name="Wortman J."/>
            <person name="Nusbaum C."/>
            <person name="Birren B."/>
        </authorList>
    </citation>
    <scope>NUCLEOTIDE SEQUENCE [LARGE SCALE GENOMIC DNA]</scope>
    <source>
        <strain evidence="2 3">ATCC 51366</strain>
    </source>
</reference>
<dbReference type="InterPro" id="IPR043129">
    <property type="entry name" value="ATPase_NBD"/>
</dbReference>
<dbReference type="Gene3D" id="3.30.420.40">
    <property type="match status" value="2"/>
</dbReference>
<evidence type="ECO:0000313" key="3">
    <source>
        <dbReference type="Proteomes" id="UP000004191"/>
    </source>
</evidence>
<dbReference type="GeneID" id="96999412"/>
<name>H3NQ50_9FIRM</name>
<gene>
    <name evidence="2" type="ORF">HMPREF9709_01461</name>
</gene>
<dbReference type="Proteomes" id="UP000004191">
    <property type="component" value="Unassembled WGS sequence"/>
</dbReference>
<dbReference type="PANTHER" id="PTHR18964:SF149">
    <property type="entry name" value="BIFUNCTIONAL UDP-N-ACETYLGLUCOSAMINE 2-EPIMERASE_N-ACETYLMANNOSAMINE KINASE"/>
    <property type="match status" value="1"/>
</dbReference>
<dbReference type="OrthoDB" id="9795247at2"/>
<comment type="similarity">
    <text evidence="1">Belongs to the ROK (NagC/XylR) family.</text>
</comment>